<reference evidence="2" key="1">
    <citation type="submission" date="2016-10" db="EMBL/GenBank/DDBJ databases">
        <authorList>
            <person name="Benchimol M."/>
            <person name="Almeida L.G."/>
            <person name="Vasconcelos A.T."/>
            <person name="Perreira-Neves A."/>
            <person name="Rosa I.A."/>
            <person name="Tasca T."/>
            <person name="Bogo M.R."/>
            <person name="de Souza W."/>
        </authorList>
    </citation>
    <scope>NUCLEOTIDE SEQUENCE [LARGE SCALE GENOMIC DNA]</scope>
    <source>
        <strain evidence="2">K</strain>
    </source>
</reference>
<dbReference type="EMBL" id="MLAK01000870">
    <property type="protein sequence ID" value="OHT02370.1"/>
    <property type="molecule type" value="Genomic_DNA"/>
</dbReference>
<gene>
    <name evidence="2" type="ORF">TRFO_30565</name>
</gene>
<organism evidence="2 3">
    <name type="scientific">Tritrichomonas foetus</name>
    <dbReference type="NCBI Taxonomy" id="1144522"/>
    <lineage>
        <taxon>Eukaryota</taxon>
        <taxon>Metamonada</taxon>
        <taxon>Parabasalia</taxon>
        <taxon>Tritrichomonadida</taxon>
        <taxon>Tritrichomonadidae</taxon>
        <taxon>Tritrichomonas</taxon>
    </lineage>
</organism>
<evidence type="ECO:0000256" key="1">
    <source>
        <dbReference type="SAM" id="MobiDB-lite"/>
    </source>
</evidence>
<proteinExistence type="predicted"/>
<dbReference type="Gene3D" id="3.80.10.10">
    <property type="entry name" value="Ribonuclease Inhibitor"/>
    <property type="match status" value="1"/>
</dbReference>
<evidence type="ECO:0000313" key="2">
    <source>
        <dbReference type="EMBL" id="OHT02370.1"/>
    </source>
</evidence>
<protein>
    <submittedName>
        <fullName evidence="2">Uncharacterized protein</fullName>
    </submittedName>
</protein>
<dbReference type="InterPro" id="IPR032675">
    <property type="entry name" value="LRR_dom_sf"/>
</dbReference>
<dbReference type="Proteomes" id="UP000179807">
    <property type="component" value="Unassembled WGS sequence"/>
</dbReference>
<dbReference type="RefSeq" id="XP_068355506.1">
    <property type="nucleotide sequence ID" value="XM_068507430.1"/>
</dbReference>
<comment type="caution">
    <text evidence="2">The sequence shown here is derived from an EMBL/GenBank/DDBJ whole genome shotgun (WGS) entry which is preliminary data.</text>
</comment>
<keyword evidence="3" id="KW-1185">Reference proteome</keyword>
<evidence type="ECO:0000313" key="3">
    <source>
        <dbReference type="Proteomes" id="UP000179807"/>
    </source>
</evidence>
<feature type="region of interest" description="Disordered" evidence="1">
    <location>
        <begin position="1004"/>
        <end position="1038"/>
    </location>
</feature>
<feature type="compositionally biased region" description="Polar residues" evidence="1">
    <location>
        <begin position="916"/>
        <end position="933"/>
    </location>
</feature>
<sequence length="1038" mass="119985">MRRNPNFRVKSVKSVLQYCDMIGIKPLAMIYCKTQSVKMKMRKHILVLSQSKIYVLSLKKIETIERIRKSFSILDLEKIVKEKDIYTFYFSHISPLIATSKDMKGLVKILLIFFGQYYRHYPVHKEIKCEGFEDYFEKELSICENTPPHILVIRYDTIVDIFNLTPLPDFERHLIGFEETNRTYIRLGYFANPVFNYKILTFPMICETPLSIVRFDSIAPQLICKVIHMLVKHLKSLSTIILENYSNLQYELLCLETIPNPSVVSWHFIRIFYSEQCRNRLSGFLKCFEKYHGSIQNFHLEDVFCNKSTSNSLVNCLKAKCFSTLEFLILRDLKLGKKSSEKDASECFEKICYDIPSLNTLHTFEFKSNVIYKPVGGTGQIIPNNSVRSIIFDGFDLCDLTDPIKFPEFIKDIQFNHCRFHYKSLSNIIRSLSEINGRFCLSMTDLIIDFVEKIIFEEHMHKLPILKNLIELDWSGNQISDEFLPTFLKVFCHAGLKILSINRIFSSKNTSILKKIMNHLSTINIWGLDLSGSRFCKLGDELVDIMDDIGKINTLEHLDISHQCFSDITTISILKTMSDKLKILNELSMDGTQISVKSGLLNVYNHLIHNKIKALQRPVSDMKRLFEKNDINNEKVLRFQQKMQRTKIPSDRHSRVCFYEFSYDLSAKFIGFYSNYPAPSIIDWPDTPYWLTVIDIQCSYPRSVYDQRSEKHHMGFSEHQIKALTTPFEDPYYSVSENDQFKIPKKLLSYKMYVPKASYSNEAISTTVITRGKQILKEYPNLMNKKTAKILGSIGKIKSIFSVNVSEEAPIEDIERPPEFVSEDAISIFQKKCSLLFNVHYNQSETSILASSPCSESDFESTSFINTSHGDEDFNDNFQELKRNRKYDLKIQPSDFDPFDDVSSISYESEHMKNGVHSSSPSEEQNDSQTTSSISFHARKIHRLSRRAISNAQLPTDIMPIIIVPPKTPLSAKSDDCEINIPQVAHSTPCNRSIGLNLNPMYNTSQESNESSYQNHQTSSDNFDNTINLHPQPSYMVV</sequence>
<feature type="region of interest" description="Disordered" evidence="1">
    <location>
        <begin position="910"/>
        <end position="933"/>
    </location>
</feature>
<dbReference type="GeneID" id="94842134"/>
<accession>A0A1J4JUI3</accession>
<dbReference type="InterPro" id="IPR051279">
    <property type="entry name" value="PP1-Reg/Actin-Interact_Protein"/>
</dbReference>
<dbReference type="AlphaFoldDB" id="A0A1J4JUI3"/>
<dbReference type="PANTHER" id="PTHR24112">
    <property type="entry name" value="LEUCINE-RICH REPEAT, ISOFORM F-RELATED"/>
    <property type="match status" value="1"/>
</dbReference>
<dbReference type="SUPFAM" id="SSF52047">
    <property type="entry name" value="RNI-like"/>
    <property type="match status" value="1"/>
</dbReference>
<name>A0A1J4JUI3_9EUKA</name>
<dbReference type="VEuPathDB" id="TrichDB:TRFO_30565"/>
<feature type="compositionally biased region" description="Polar residues" evidence="1">
    <location>
        <begin position="1004"/>
        <end position="1031"/>
    </location>
</feature>